<dbReference type="PIRSF" id="PIRSF017082">
    <property type="entry name" value="YflP"/>
    <property type="match status" value="1"/>
</dbReference>
<evidence type="ECO:0000313" key="4">
    <source>
        <dbReference type="Proteomes" id="UP001169027"/>
    </source>
</evidence>
<evidence type="ECO:0000256" key="1">
    <source>
        <dbReference type="ARBA" id="ARBA00006987"/>
    </source>
</evidence>
<protein>
    <submittedName>
        <fullName evidence="3">Tripartite tricarboxylate transporter substrate binding protein</fullName>
    </submittedName>
</protein>
<dbReference type="EMBL" id="JAUKVY010000006">
    <property type="protein sequence ID" value="MDO1532675.1"/>
    <property type="molecule type" value="Genomic_DNA"/>
</dbReference>
<name>A0ABT8S174_9BURK</name>
<feature type="signal peptide" evidence="2">
    <location>
        <begin position="1"/>
        <end position="23"/>
    </location>
</feature>
<dbReference type="Gene3D" id="3.40.190.150">
    <property type="entry name" value="Bordetella uptake gene, domain 1"/>
    <property type="match status" value="1"/>
</dbReference>
<dbReference type="Pfam" id="PF03401">
    <property type="entry name" value="TctC"/>
    <property type="match status" value="1"/>
</dbReference>
<dbReference type="Proteomes" id="UP001169027">
    <property type="component" value="Unassembled WGS sequence"/>
</dbReference>
<evidence type="ECO:0000313" key="3">
    <source>
        <dbReference type="EMBL" id="MDO1532675.1"/>
    </source>
</evidence>
<proteinExistence type="inferred from homology"/>
<keyword evidence="4" id="KW-1185">Reference proteome</keyword>
<gene>
    <name evidence="3" type="ORF">Q2T77_10285</name>
</gene>
<evidence type="ECO:0000256" key="2">
    <source>
        <dbReference type="SAM" id="SignalP"/>
    </source>
</evidence>
<dbReference type="InterPro" id="IPR005064">
    <property type="entry name" value="BUG"/>
</dbReference>
<accession>A0ABT8S174</accession>
<reference evidence="3" key="1">
    <citation type="submission" date="2023-06" db="EMBL/GenBank/DDBJ databases">
        <authorList>
            <person name="Jiang Y."/>
            <person name="Liu Q."/>
        </authorList>
    </citation>
    <scope>NUCLEOTIDE SEQUENCE</scope>
    <source>
        <strain evidence="3">CGMCC 1.12090</strain>
    </source>
</reference>
<comment type="similarity">
    <text evidence="1">Belongs to the UPF0065 (bug) family.</text>
</comment>
<dbReference type="InterPro" id="IPR042100">
    <property type="entry name" value="Bug_dom1"/>
</dbReference>
<comment type="caution">
    <text evidence="3">The sequence shown here is derived from an EMBL/GenBank/DDBJ whole genome shotgun (WGS) entry which is preliminary data.</text>
</comment>
<keyword evidence="2" id="KW-0732">Signal</keyword>
<feature type="chain" id="PRO_5045290351" evidence="2">
    <location>
        <begin position="24"/>
        <end position="330"/>
    </location>
</feature>
<organism evidence="3 4">
    <name type="scientific">Variovorax ginsengisoli</name>
    <dbReference type="NCBI Taxonomy" id="363844"/>
    <lineage>
        <taxon>Bacteria</taxon>
        <taxon>Pseudomonadati</taxon>
        <taxon>Pseudomonadota</taxon>
        <taxon>Betaproteobacteria</taxon>
        <taxon>Burkholderiales</taxon>
        <taxon>Comamonadaceae</taxon>
        <taxon>Variovorax</taxon>
    </lineage>
</organism>
<dbReference type="PANTHER" id="PTHR42928">
    <property type="entry name" value="TRICARBOXYLATE-BINDING PROTEIN"/>
    <property type="match status" value="1"/>
</dbReference>
<dbReference type="Gene3D" id="3.40.190.10">
    <property type="entry name" value="Periplasmic binding protein-like II"/>
    <property type="match status" value="1"/>
</dbReference>
<dbReference type="PANTHER" id="PTHR42928:SF5">
    <property type="entry name" value="BLR1237 PROTEIN"/>
    <property type="match status" value="1"/>
</dbReference>
<sequence>MSITRRALCTIVALGFAASPSWAQEWPAKQPIKIIVPYPAGGNADSAARAVAEAASANLKQTIIIDNRPGASSIIGTEAVARAPADGYTIGVVSDSHAINHAMAKLPKAADVLGAKVPYDALKDFAPVSGMIIVPLVLVVNPKVPARTVKDLVQLSKDNKNSGLNFGTMGTGSPWFIHMHQLRGLTKADFVDVPYKGLAPAATDLLAGQIDTMVMPVHYAQQYIKAGKLVPIATLGAQRHPLLPEVPTLAESGYPGLAISNYLFFVAPAGTPPAIVDKLGREFNAALKQPAMKDKLGISGDPYPADSAELAARVRRDIETYGSVIQATIK</sequence>
<dbReference type="CDD" id="cd07012">
    <property type="entry name" value="PBP2_Bug_TTT"/>
    <property type="match status" value="1"/>
</dbReference>
<dbReference type="SUPFAM" id="SSF53850">
    <property type="entry name" value="Periplasmic binding protein-like II"/>
    <property type="match status" value="1"/>
</dbReference>
<dbReference type="RefSeq" id="WP_301807711.1">
    <property type="nucleotide sequence ID" value="NZ_JAUJZH010000006.1"/>
</dbReference>